<gene>
    <name evidence="1" type="ORF">E2L03_19955</name>
</gene>
<protein>
    <recommendedName>
        <fullName evidence="3">Head-tail adaptor protein</fullName>
    </recommendedName>
</protein>
<accession>A0A4Y7WEF7</accession>
<proteinExistence type="predicted"/>
<reference evidence="1 2" key="1">
    <citation type="submission" date="2019-03" db="EMBL/GenBank/DDBJ databases">
        <authorList>
            <person name="Liu G."/>
        </authorList>
    </citation>
    <scope>NUCLEOTIDE SEQUENCE [LARGE SCALE GENOMIC DNA]</scope>
    <source>
        <strain evidence="1 2">DSM 19099</strain>
    </source>
</reference>
<dbReference type="AlphaFoldDB" id="A0A4Y7WEF7"/>
<organism evidence="1 2">
    <name type="scientific">Shouchella lehensis</name>
    <dbReference type="NCBI Taxonomy" id="300825"/>
    <lineage>
        <taxon>Bacteria</taxon>
        <taxon>Bacillati</taxon>
        <taxon>Bacillota</taxon>
        <taxon>Bacilli</taxon>
        <taxon>Bacillales</taxon>
        <taxon>Bacillaceae</taxon>
        <taxon>Shouchella</taxon>
    </lineage>
</organism>
<evidence type="ECO:0000313" key="1">
    <source>
        <dbReference type="EMBL" id="TES45659.1"/>
    </source>
</evidence>
<dbReference type="EMBL" id="SNUX01000005">
    <property type="protein sequence ID" value="TES45659.1"/>
    <property type="molecule type" value="Genomic_DNA"/>
</dbReference>
<name>A0A4Y7WEF7_9BACI</name>
<evidence type="ECO:0000313" key="2">
    <source>
        <dbReference type="Proteomes" id="UP000298210"/>
    </source>
</evidence>
<evidence type="ECO:0008006" key="3">
    <source>
        <dbReference type="Google" id="ProtNLM"/>
    </source>
</evidence>
<sequence>MIITEELINSYSVSFKVILPSTGYHDQHNGGRWVPGLDGPSQQAEGMVIPLKSNLIYDSGGKLTTEDRQLVCLFKLKKGDICMVKDKKYTVLEETDWSEYADYYRYTLKYSSQSK</sequence>
<dbReference type="RefSeq" id="WP_134260288.1">
    <property type="nucleotide sequence ID" value="NZ_LDIM01000012.1"/>
</dbReference>
<comment type="caution">
    <text evidence="1">The sequence shown here is derived from an EMBL/GenBank/DDBJ whole genome shotgun (WGS) entry which is preliminary data.</text>
</comment>
<dbReference type="Proteomes" id="UP000298210">
    <property type="component" value="Unassembled WGS sequence"/>
</dbReference>